<accession>A0A180H121</accession>
<organism evidence="2">
    <name type="scientific">Puccinia triticina (isolate 1-1 / race 1 (BBBD))</name>
    <name type="common">Brown leaf rust fungus</name>
    <dbReference type="NCBI Taxonomy" id="630390"/>
    <lineage>
        <taxon>Eukaryota</taxon>
        <taxon>Fungi</taxon>
        <taxon>Dikarya</taxon>
        <taxon>Basidiomycota</taxon>
        <taxon>Pucciniomycotina</taxon>
        <taxon>Pucciniomycetes</taxon>
        <taxon>Pucciniales</taxon>
        <taxon>Pucciniaceae</taxon>
        <taxon>Puccinia</taxon>
    </lineage>
</organism>
<feature type="region of interest" description="Disordered" evidence="1">
    <location>
        <begin position="62"/>
        <end position="111"/>
    </location>
</feature>
<protein>
    <submittedName>
        <fullName evidence="2 3">Uncharacterized protein</fullName>
    </submittedName>
</protein>
<name>A0A180H121_PUCT1</name>
<reference evidence="3 4" key="3">
    <citation type="journal article" date="2017" name="G3 (Bethesda)">
        <title>Comparative analysis highlights variable genome content of wheat rusts and divergence of the mating loci.</title>
        <authorList>
            <person name="Cuomo C.A."/>
            <person name="Bakkeren G."/>
            <person name="Khalil H.B."/>
            <person name="Panwar V."/>
            <person name="Joly D."/>
            <person name="Linning R."/>
            <person name="Sakthikumar S."/>
            <person name="Song X."/>
            <person name="Adiconis X."/>
            <person name="Fan L."/>
            <person name="Goldberg J.M."/>
            <person name="Levin J.Z."/>
            <person name="Young S."/>
            <person name="Zeng Q."/>
            <person name="Anikster Y."/>
            <person name="Bruce M."/>
            <person name="Wang M."/>
            <person name="Yin C."/>
            <person name="McCallum B."/>
            <person name="Szabo L.J."/>
            <person name="Hulbert S."/>
            <person name="Chen X."/>
            <person name="Fellers J.P."/>
        </authorList>
    </citation>
    <scope>NUCLEOTIDE SEQUENCE</scope>
    <source>
        <strain evidence="3">isolate 1-1 / race 1 (BBBD)</strain>
        <strain evidence="4">Isolate 1-1 / race 1 (BBBD)</strain>
    </source>
</reference>
<reference evidence="3" key="4">
    <citation type="submission" date="2025-05" db="UniProtKB">
        <authorList>
            <consortium name="EnsemblFungi"/>
        </authorList>
    </citation>
    <scope>IDENTIFICATION</scope>
    <source>
        <strain evidence="3">isolate 1-1 / race 1 (BBBD)</strain>
    </source>
</reference>
<evidence type="ECO:0000256" key="1">
    <source>
        <dbReference type="SAM" id="MobiDB-lite"/>
    </source>
</evidence>
<gene>
    <name evidence="2" type="ORF">PTTG_25741</name>
</gene>
<dbReference type="VEuPathDB" id="FungiDB:PTTG_25741"/>
<dbReference type="AlphaFoldDB" id="A0A180H121"/>
<proteinExistence type="predicted"/>
<keyword evidence="4" id="KW-1185">Reference proteome</keyword>
<evidence type="ECO:0000313" key="2">
    <source>
        <dbReference type="EMBL" id="OAV98309.1"/>
    </source>
</evidence>
<evidence type="ECO:0000313" key="3">
    <source>
        <dbReference type="EnsemblFungi" id="PTTG_25741-t43_1-p1"/>
    </source>
</evidence>
<feature type="non-terminal residue" evidence="2">
    <location>
        <position position="1"/>
    </location>
</feature>
<sequence>HRELGPPSHDEDYGSVWAAYPLPDEDYGELPDSWVPHHELDDIPDFTCNWGRLHPGFHYHQEEQAAHEKTVLPPIESYPEPHEDVPNHNGSNEDEQFGKEYPASHADPLSC</sequence>
<dbReference type="EnsemblFungi" id="PTTG_25741-t43_1">
    <property type="protein sequence ID" value="PTTG_25741-t43_1-p1"/>
    <property type="gene ID" value="PTTG_25741"/>
</dbReference>
<reference evidence="2" key="2">
    <citation type="submission" date="2016-05" db="EMBL/GenBank/DDBJ databases">
        <title>Comparative analysis highlights variable genome content of wheat rusts and divergence of the mating loci.</title>
        <authorList>
            <person name="Cuomo C.A."/>
            <person name="Bakkeren G."/>
            <person name="Szabo L."/>
            <person name="Khalil H."/>
            <person name="Joly D."/>
            <person name="Goldberg J."/>
            <person name="Young S."/>
            <person name="Zeng Q."/>
            <person name="Fellers J."/>
        </authorList>
    </citation>
    <scope>NUCLEOTIDE SEQUENCE [LARGE SCALE GENOMIC DNA]</scope>
    <source>
        <strain evidence="2">1-1 BBBD Race 1</strain>
    </source>
</reference>
<dbReference type="Proteomes" id="UP000005240">
    <property type="component" value="Unassembled WGS sequence"/>
</dbReference>
<evidence type="ECO:0000313" key="4">
    <source>
        <dbReference type="Proteomes" id="UP000005240"/>
    </source>
</evidence>
<reference evidence="2" key="1">
    <citation type="submission" date="2009-11" db="EMBL/GenBank/DDBJ databases">
        <authorList>
            <consortium name="The Broad Institute Genome Sequencing Platform"/>
            <person name="Ward D."/>
            <person name="Feldgarden M."/>
            <person name="Earl A."/>
            <person name="Young S.K."/>
            <person name="Zeng Q."/>
            <person name="Koehrsen M."/>
            <person name="Alvarado L."/>
            <person name="Berlin A."/>
            <person name="Bochicchio J."/>
            <person name="Borenstein D."/>
            <person name="Chapman S.B."/>
            <person name="Chen Z."/>
            <person name="Engels R."/>
            <person name="Freedman E."/>
            <person name="Gellesch M."/>
            <person name="Goldberg J."/>
            <person name="Griggs A."/>
            <person name="Gujja S."/>
            <person name="Heilman E."/>
            <person name="Heiman D."/>
            <person name="Hepburn T."/>
            <person name="Howarth C."/>
            <person name="Jen D."/>
            <person name="Larson L."/>
            <person name="Lewis B."/>
            <person name="Mehta T."/>
            <person name="Park D."/>
            <person name="Pearson M."/>
            <person name="Roberts A."/>
            <person name="Saif S."/>
            <person name="Shea T."/>
            <person name="Shenoy N."/>
            <person name="Sisk P."/>
            <person name="Stolte C."/>
            <person name="Sykes S."/>
            <person name="Thomson T."/>
            <person name="Walk T."/>
            <person name="White J."/>
            <person name="Yandava C."/>
            <person name="Izard J."/>
            <person name="Baranova O.V."/>
            <person name="Blanton J.M."/>
            <person name="Tanner A.C."/>
            <person name="Dewhirst F.E."/>
            <person name="Haas B."/>
            <person name="Nusbaum C."/>
            <person name="Birren B."/>
        </authorList>
    </citation>
    <scope>NUCLEOTIDE SEQUENCE [LARGE SCALE GENOMIC DNA]</scope>
    <source>
        <strain evidence="2">1-1 BBBD Race 1</strain>
    </source>
</reference>
<dbReference type="EMBL" id="ADAS02000008">
    <property type="protein sequence ID" value="OAV98309.1"/>
    <property type="molecule type" value="Genomic_DNA"/>
</dbReference>